<reference evidence="1 2" key="1">
    <citation type="submission" date="2018-09" db="EMBL/GenBank/DDBJ databases">
        <authorList>
            <person name="Zhu H."/>
        </authorList>
    </citation>
    <scope>NUCLEOTIDE SEQUENCE [LARGE SCALE GENOMIC DNA]</scope>
    <source>
        <strain evidence="1 2">K1W22B-8</strain>
    </source>
</reference>
<dbReference type="Gene3D" id="3.40.630.10">
    <property type="entry name" value="Zn peptidases"/>
    <property type="match status" value="1"/>
</dbReference>
<evidence type="ECO:0000313" key="1">
    <source>
        <dbReference type="EMBL" id="RJF80506.1"/>
    </source>
</evidence>
<dbReference type="AlphaFoldDB" id="A0A418VTN6"/>
<sequence length="368" mass="39095">MTRSIMDQRHPHFAPDYAGARQLFLAACAAKGITAESLRHPLKGPDGGTVALDTVHLGPADAPHRLCLLAATHGVEGYFGAAVLTGLIADGHLDRLPGGVSVQLLHGINPWGFAWTRRVNEDNVDLNRNWIDFSQPRPRDAAYEQIATALLPADLDTATLAAADAELRAFALEHGVPALQSAVSRGQYHHENGLYFGGFGPTWSRRRISEIVTRHLSGAEHVAVVDFHTGLGAYGAGELITIAPIGSADYDRARGLFGDTIKSTASGDSLSAHLSGTLDDGFAALLGATPLTFIALEVGTRDTQAVVRALRDDNWLHGYGALGTPQATDIKARLKDAFAPDERPWQDAVYAQGIDTVRRALAGLAGPG</sequence>
<dbReference type="InterPro" id="IPR021259">
    <property type="entry name" value="DUF2817"/>
</dbReference>
<proteinExistence type="predicted"/>
<organism evidence="1 2">
    <name type="scientific">Oleomonas cavernae</name>
    <dbReference type="NCBI Taxonomy" id="2320859"/>
    <lineage>
        <taxon>Bacteria</taxon>
        <taxon>Pseudomonadati</taxon>
        <taxon>Pseudomonadota</taxon>
        <taxon>Alphaproteobacteria</taxon>
        <taxon>Acetobacterales</taxon>
        <taxon>Acetobacteraceae</taxon>
        <taxon>Oleomonas</taxon>
    </lineage>
</organism>
<evidence type="ECO:0000313" key="2">
    <source>
        <dbReference type="Proteomes" id="UP000284605"/>
    </source>
</evidence>
<dbReference type="EMBL" id="QYUK01000016">
    <property type="protein sequence ID" value="RJF80506.1"/>
    <property type="molecule type" value="Genomic_DNA"/>
</dbReference>
<protein>
    <submittedName>
        <fullName evidence="1">DUF2817 domain-containing protein</fullName>
    </submittedName>
</protein>
<gene>
    <name evidence="1" type="ORF">D3874_25580</name>
</gene>
<accession>A0A418VTN6</accession>
<comment type="caution">
    <text evidence="1">The sequence shown here is derived from an EMBL/GenBank/DDBJ whole genome shotgun (WGS) entry which is preliminary data.</text>
</comment>
<keyword evidence="2" id="KW-1185">Reference proteome</keyword>
<name>A0A418VTN6_9PROT</name>
<dbReference type="CDD" id="cd06233">
    <property type="entry name" value="M14-like"/>
    <property type="match status" value="1"/>
</dbReference>
<dbReference type="Pfam" id="PF10994">
    <property type="entry name" value="DUF2817"/>
    <property type="match status" value="1"/>
</dbReference>
<dbReference type="Proteomes" id="UP000284605">
    <property type="component" value="Unassembled WGS sequence"/>
</dbReference>
<dbReference type="SUPFAM" id="SSF53187">
    <property type="entry name" value="Zn-dependent exopeptidases"/>
    <property type="match status" value="1"/>
</dbReference>